<dbReference type="SUPFAM" id="SSF56784">
    <property type="entry name" value="HAD-like"/>
    <property type="match status" value="1"/>
</dbReference>
<dbReference type="NCBIfam" id="TIGR01484">
    <property type="entry name" value="HAD-SF-IIB"/>
    <property type="match status" value="1"/>
</dbReference>
<sequence>MIRMLVSDVDGTLWIDGSLADKDVNAMRQTFHQGIEIGLASGRMDPELQEVAKLLDIPCHRVSQNGSFVYDHTERLLASASFDLTLARQLLSFATNGSFPYTVSCTDNQIYIPPLKRTQFLRDRMFMPVHECTDMRHLFEQGILPCKFGFFGDLDTLHNLRLQLLQRFKNVLHAVIADKDCLDVIPAHVSKGVGLRSLIEHRNIRREEVVCIGDSFNDIAMFEVTPHSFAMSHSDPAVLNAARHVAASVVDVCTFVNRYNRDCTAEFTHRERNA</sequence>
<dbReference type="InterPro" id="IPR023214">
    <property type="entry name" value="HAD_sf"/>
</dbReference>
<name>A0A101XS20_9BACL</name>
<dbReference type="GO" id="GO:0000287">
    <property type="term" value="F:magnesium ion binding"/>
    <property type="evidence" value="ECO:0007669"/>
    <property type="project" value="TreeGrafter"/>
</dbReference>
<proteinExistence type="predicted"/>
<dbReference type="AlphaFoldDB" id="A0A101XS20"/>
<dbReference type="InterPro" id="IPR036412">
    <property type="entry name" value="HAD-like_sf"/>
</dbReference>
<dbReference type="EMBL" id="LPVJ01000014">
    <property type="protein sequence ID" value="KUO96507.1"/>
    <property type="molecule type" value="Genomic_DNA"/>
</dbReference>
<evidence type="ECO:0008006" key="3">
    <source>
        <dbReference type="Google" id="ProtNLM"/>
    </source>
</evidence>
<protein>
    <recommendedName>
        <fullName evidence="3">Haloacid dehalogenase</fullName>
    </recommendedName>
</protein>
<dbReference type="RefSeq" id="WP_067713579.1">
    <property type="nucleotide sequence ID" value="NZ_LPVJ01000014.1"/>
</dbReference>
<dbReference type="OrthoDB" id="9806027at2"/>
<dbReference type="PANTHER" id="PTHR10000">
    <property type="entry name" value="PHOSPHOSERINE PHOSPHATASE"/>
    <property type="match status" value="1"/>
</dbReference>
<organism evidence="1 2">
    <name type="scientific">Ferroacidibacillus organovorans</name>
    <dbReference type="NCBI Taxonomy" id="1765683"/>
    <lineage>
        <taxon>Bacteria</taxon>
        <taxon>Bacillati</taxon>
        <taxon>Bacillota</taxon>
        <taxon>Bacilli</taxon>
        <taxon>Bacillales</taxon>
        <taxon>Alicyclobacillaceae</taxon>
        <taxon>Ferroacidibacillus</taxon>
    </lineage>
</organism>
<accession>A0A101XS20</accession>
<gene>
    <name evidence="1" type="ORF">ATW55_01225</name>
</gene>
<dbReference type="GO" id="GO:0016791">
    <property type="term" value="F:phosphatase activity"/>
    <property type="evidence" value="ECO:0007669"/>
    <property type="project" value="TreeGrafter"/>
</dbReference>
<dbReference type="Proteomes" id="UP000053557">
    <property type="component" value="Unassembled WGS sequence"/>
</dbReference>
<keyword evidence="2" id="KW-1185">Reference proteome</keyword>
<comment type="caution">
    <text evidence="1">The sequence shown here is derived from an EMBL/GenBank/DDBJ whole genome shotgun (WGS) entry which is preliminary data.</text>
</comment>
<dbReference type="Pfam" id="PF08282">
    <property type="entry name" value="Hydrolase_3"/>
    <property type="match status" value="1"/>
</dbReference>
<dbReference type="InterPro" id="IPR006379">
    <property type="entry name" value="HAD-SF_hydro_IIB"/>
</dbReference>
<dbReference type="PANTHER" id="PTHR10000:SF8">
    <property type="entry name" value="HAD SUPERFAMILY HYDROLASE-LIKE, TYPE 3"/>
    <property type="match status" value="1"/>
</dbReference>
<dbReference type="GO" id="GO:0005829">
    <property type="term" value="C:cytosol"/>
    <property type="evidence" value="ECO:0007669"/>
    <property type="project" value="TreeGrafter"/>
</dbReference>
<evidence type="ECO:0000313" key="1">
    <source>
        <dbReference type="EMBL" id="KUO96507.1"/>
    </source>
</evidence>
<dbReference type="Gene3D" id="3.40.50.1000">
    <property type="entry name" value="HAD superfamily/HAD-like"/>
    <property type="match status" value="1"/>
</dbReference>
<evidence type="ECO:0000313" key="2">
    <source>
        <dbReference type="Proteomes" id="UP000053557"/>
    </source>
</evidence>
<dbReference type="Gene3D" id="3.30.1240.10">
    <property type="match status" value="1"/>
</dbReference>
<reference evidence="1 2" key="1">
    <citation type="submission" date="2015-12" db="EMBL/GenBank/DDBJ databases">
        <title>Draft genome sequence of Acidibacillus ferrooxidans ITV001, isolated from a chalcopyrite acid mine drainage site in Brazil.</title>
        <authorList>
            <person name="Dall'Agnol H."/>
            <person name="Nancucheo I."/>
            <person name="Johnson B."/>
            <person name="Oliveira R."/>
            <person name="Leite L."/>
            <person name="Pylro V."/>
            <person name="Nunes G.L."/>
            <person name="Tzotzos G."/>
            <person name="Fernandes G.R."/>
            <person name="Dutra J."/>
            <person name="Orellana S.C."/>
            <person name="Oliveira G."/>
        </authorList>
    </citation>
    <scope>NUCLEOTIDE SEQUENCE [LARGE SCALE GENOMIC DNA]</scope>
    <source>
        <strain evidence="2">ITV01</strain>
    </source>
</reference>